<dbReference type="PANTHER" id="PTHR21716:SF53">
    <property type="entry name" value="PERMEASE PERM-RELATED"/>
    <property type="match status" value="1"/>
</dbReference>
<keyword evidence="7 8" id="KW-0472">Membrane</keyword>
<keyword evidence="5 8" id="KW-0812">Transmembrane</keyword>
<dbReference type="PANTHER" id="PTHR21716">
    <property type="entry name" value="TRANSMEMBRANE PROTEIN"/>
    <property type="match status" value="1"/>
</dbReference>
<dbReference type="AlphaFoldDB" id="A0A154BUK8"/>
<dbReference type="GO" id="GO:0005886">
    <property type="term" value="C:plasma membrane"/>
    <property type="evidence" value="ECO:0007669"/>
    <property type="project" value="UniProtKB-SubCell"/>
</dbReference>
<dbReference type="GO" id="GO:0055085">
    <property type="term" value="P:transmembrane transport"/>
    <property type="evidence" value="ECO:0007669"/>
    <property type="project" value="TreeGrafter"/>
</dbReference>
<evidence type="ECO:0000256" key="1">
    <source>
        <dbReference type="ARBA" id="ARBA00004651"/>
    </source>
</evidence>
<name>A0A154BUK8_ANASB</name>
<evidence type="ECO:0000256" key="3">
    <source>
        <dbReference type="ARBA" id="ARBA00022448"/>
    </source>
</evidence>
<protein>
    <recommendedName>
        <fullName evidence="11">Permease</fullName>
    </recommendedName>
</protein>
<feature type="transmembrane region" description="Helical" evidence="8">
    <location>
        <begin position="31"/>
        <end position="51"/>
    </location>
</feature>
<evidence type="ECO:0000313" key="9">
    <source>
        <dbReference type="EMBL" id="KYZ77545.1"/>
    </source>
</evidence>
<comment type="caution">
    <text evidence="9">The sequence shown here is derived from an EMBL/GenBank/DDBJ whole genome shotgun (WGS) entry which is preliminary data.</text>
</comment>
<evidence type="ECO:0000313" key="10">
    <source>
        <dbReference type="Proteomes" id="UP000076268"/>
    </source>
</evidence>
<dbReference type="Pfam" id="PF01594">
    <property type="entry name" value="AI-2E_transport"/>
    <property type="match status" value="1"/>
</dbReference>
<dbReference type="Proteomes" id="UP000076268">
    <property type="component" value="Unassembled WGS sequence"/>
</dbReference>
<evidence type="ECO:0000256" key="6">
    <source>
        <dbReference type="ARBA" id="ARBA00022989"/>
    </source>
</evidence>
<gene>
    <name evidence="9" type="ORF">AXX12_05410</name>
</gene>
<accession>A0A154BUK8</accession>
<feature type="transmembrane region" description="Helical" evidence="8">
    <location>
        <begin position="63"/>
        <end position="85"/>
    </location>
</feature>
<evidence type="ECO:0008006" key="11">
    <source>
        <dbReference type="Google" id="ProtNLM"/>
    </source>
</evidence>
<evidence type="ECO:0000256" key="2">
    <source>
        <dbReference type="ARBA" id="ARBA00009773"/>
    </source>
</evidence>
<comment type="similarity">
    <text evidence="2">Belongs to the autoinducer-2 exporter (AI-2E) (TC 2.A.86) family.</text>
</comment>
<keyword evidence="3" id="KW-0813">Transport</keyword>
<feature type="transmembrane region" description="Helical" evidence="8">
    <location>
        <begin position="151"/>
        <end position="170"/>
    </location>
</feature>
<dbReference type="InterPro" id="IPR002549">
    <property type="entry name" value="AI-2E-like"/>
</dbReference>
<sequence length="350" mass="38273">MVMVQRAVRIAVLIIAALATAYFLWWVRASLYPFVIAFLMAFLLNPAVCYLERRKMPRLWAIIVIYICLLSTLIISTSYLVPVLIRELEVFARELPTLITHGDSLIQSAQSQYQNTTMPYSLRLAFDNGLAQVEMMLQNTVSGIVDTLLNLVSHGVGIVTSPILAFYFLYDSHEMKRKFYLSVPGSWRPGVRLFLKDINKVLNGVIRGQVTIAVIVGFLVSVGLTILDVRFALLIGLLAGALDVIPYFGAFIGATPAIVIALLDSPLLAGKVALLFFAIHQLEGTVIGPRILGEQVGLHPITVIFYLLVGGEVGGLAGLLLGVPLAALGKVVLRHALRLCIHRPASLSND</sequence>
<feature type="transmembrane region" description="Helical" evidence="8">
    <location>
        <begin position="7"/>
        <end position="25"/>
    </location>
</feature>
<keyword evidence="4" id="KW-1003">Cell membrane</keyword>
<evidence type="ECO:0000256" key="4">
    <source>
        <dbReference type="ARBA" id="ARBA00022475"/>
    </source>
</evidence>
<feature type="transmembrane region" description="Helical" evidence="8">
    <location>
        <begin position="210"/>
        <end position="238"/>
    </location>
</feature>
<evidence type="ECO:0000256" key="8">
    <source>
        <dbReference type="SAM" id="Phobius"/>
    </source>
</evidence>
<organism evidence="9 10">
    <name type="scientific">Anaerosporomusa subterranea</name>
    <dbReference type="NCBI Taxonomy" id="1794912"/>
    <lineage>
        <taxon>Bacteria</taxon>
        <taxon>Bacillati</taxon>
        <taxon>Bacillota</taxon>
        <taxon>Negativicutes</taxon>
        <taxon>Acetonemataceae</taxon>
        <taxon>Anaerosporomusa</taxon>
    </lineage>
</organism>
<keyword evidence="6 8" id="KW-1133">Transmembrane helix</keyword>
<comment type="subcellular location">
    <subcellularLocation>
        <location evidence="1">Cell membrane</location>
        <topology evidence="1">Multi-pass membrane protein</topology>
    </subcellularLocation>
</comment>
<feature type="transmembrane region" description="Helical" evidence="8">
    <location>
        <begin position="304"/>
        <end position="328"/>
    </location>
</feature>
<evidence type="ECO:0000256" key="5">
    <source>
        <dbReference type="ARBA" id="ARBA00022692"/>
    </source>
</evidence>
<proteinExistence type="inferred from homology"/>
<dbReference type="OrthoDB" id="9793390at2"/>
<keyword evidence="10" id="KW-1185">Reference proteome</keyword>
<dbReference type="EMBL" id="LSGP01000013">
    <property type="protein sequence ID" value="KYZ77545.1"/>
    <property type="molecule type" value="Genomic_DNA"/>
</dbReference>
<dbReference type="STRING" id="1794912.AXX12_05410"/>
<evidence type="ECO:0000256" key="7">
    <source>
        <dbReference type="ARBA" id="ARBA00023136"/>
    </source>
</evidence>
<reference evidence="9 10" key="1">
    <citation type="submission" date="2016-02" db="EMBL/GenBank/DDBJ databases">
        <title>Anaerosporomusa subterraneum gen. nov., sp. nov., a spore-forming obligate anaerobe isolated from saprolite.</title>
        <authorList>
            <person name="Choi J.K."/>
            <person name="Shah M."/>
            <person name="Yee N."/>
        </authorList>
    </citation>
    <scope>NUCLEOTIDE SEQUENCE [LARGE SCALE GENOMIC DNA]</scope>
    <source>
        <strain evidence="9 10">RU4</strain>
    </source>
</reference>